<comment type="similarity">
    <text evidence="2 10 12">Belongs to the GrpE family.</text>
</comment>
<dbReference type="InterPro" id="IPR009012">
    <property type="entry name" value="GrpE_head"/>
</dbReference>
<keyword evidence="16" id="KW-1185">Reference proteome</keyword>
<dbReference type="PANTHER" id="PTHR21237">
    <property type="entry name" value="GRPE PROTEIN"/>
    <property type="match status" value="1"/>
</dbReference>
<dbReference type="GO" id="GO:0005737">
    <property type="term" value="C:cytoplasm"/>
    <property type="evidence" value="ECO:0007669"/>
    <property type="project" value="UniProtKB-SubCell"/>
</dbReference>
<keyword evidence="6 10" id="KW-0143">Chaperone</keyword>
<evidence type="ECO:0000256" key="14">
    <source>
        <dbReference type="SAM" id="MobiDB-lite"/>
    </source>
</evidence>
<feature type="coiled-coil region" evidence="13">
    <location>
        <begin position="107"/>
        <end position="166"/>
    </location>
</feature>
<evidence type="ECO:0000256" key="4">
    <source>
        <dbReference type="ARBA" id="ARBA00022490"/>
    </source>
</evidence>
<evidence type="ECO:0000256" key="6">
    <source>
        <dbReference type="ARBA" id="ARBA00023186"/>
    </source>
</evidence>
<feature type="region of interest" description="Disordered" evidence="14">
    <location>
        <begin position="265"/>
        <end position="287"/>
    </location>
</feature>
<evidence type="ECO:0000256" key="12">
    <source>
        <dbReference type="RuleBase" id="RU004478"/>
    </source>
</evidence>
<dbReference type="eggNOG" id="COG0576">
    <property type="taxonomic scope" value="Bacteria"/>
</dbReference>
<dbReference type="Pfam" id="PF01025">
    <property type="entry name" value="GrpE"/>
    <property type="match status" value="1"/>
</dbReference>
<dbReference type="OrthoDB" id="9812586at2"/>
<dbReference type="AlphaFoldDB" id="E0U9J0"/>
<evidence type="ECO:0000256" key="10">
    <source>
        <dbReference type="HAMAP-Rule" id="MF_01151"/>
    </source>
</evidence>
<dbReference type="HAMAP" id="MF_01151">
    <property type="entry name" value="GrpE"/>
    <property type="match status" value="1"/>
</dbReference>
<feature type="compositionally biased region" description="Polar residues" evidence="14">
    <location>
        <begin position="32"/>
        <end position="45"/>
    </location>
</feature>
<dbReference type="Gene3D" id="2.30.22.10">
    <property type="entry name" value="Head domain of nucleotide exchange factor GrpE"/>
    <property type="match status" value="1"/>
</dbReference>
<dbReference type="Gene3D" id="3.90.20.20">
    <property type="match status" value="1"/>
</dbReference>
<evidence type="ECO:0000313" key="16">
    <source>
        <dbReference type="Proteomes" id="UP000008206"/>
    </source>
</evidence>
<protein>
    <recommendedName>
        <fullName evidence="8 10">Protein GrpE</fullName>
    </recommendedName>
    <alternativeName>
        <fullName evidence="9 10">HSP-70 cofactor</fullName>
    </alternativeName>
</protein>
<comment type="subunit">
    <text evidence="3 10">Homodimer.</text>
</comment>
<accession>E0U9J0</accession>
<dbReference type="RefSeq" id="WP_013321898.1">
    <property type="nucleotide sequence ID" value="NC_014501.1"/>
</dbReference>
<evidence type="ECO:0000313" key="15">
    <source>
        <dbReference type="EMBL" id="ADN13791.1"/>
    </source>
</evidence>
<dbReference type="STRING" id="497965.Cyan7822_1805"/>
<dbReference type="GO" id="GO:0051087">
    <property type="term" value="F:protein-folding chaperone binding"/>
    <property type="evidence" value="ECO:0007669"/>
    <property type="project" value="InterPro"/>
</dbReference>
<sequence>MSEDNKQLEEHLDNQVQNSQKPESLIEENANHRNSYSNQPFNDSVSSTTKETATTAEQIPGDSQLNETSLQIGEIVAALATLLQGNQRGSELLSQLQQIIGSLVEHHQMLLQANESFSEQLEEQNQQLETTKRRYVGLAAEFDNFRKRTQREKEDLEKQVKRKTLNELLEVVDNFERARVQIKPTNDGEMEIHKSYQGVYNNLVKGLKRLGVSAMRPEGEPFDPMYHEAIYREPTNEYPEGTVIEQLVRGYLLDDQILRHAMVKVAAPPEPESDQSEPTPEAISDAQ</sequence>
<dbReference type="GO" id="GO:0000774">
    <property type="term" value="F:adenyl-nucleotide exchange factor activity"/>
    <property type="evidence" value="ECO:0007669"/>
    <property type="project" value="InterPro"/>
</dbReference>
<gene>
    <name evidence="10" type="primary">grpE</name>
    <name evidence="15" type="ordered locus">Cyan7822_1805</name>
</gene>
<name>E0U9J0_GLOV7</name>
<evidence type="ECO:0000256" key="8">
    <source>
        <dbReference type="ARBA" id="ARBA00072274"/>
    </source>
</evidence>
<dbReference type="InterPro" id="IPR013805">
    <property type="entry name" value="GrpE_CC"/>
</dbReference>
<dbReference type="KEGG" id="cyj:Cyan7822_1805"/>
<dbReference type="PRINTS" id="PR00773">
    <property type="entry name" value="GRPEPROTEIN"/>
</dbReference>
<dbReference type="PROSITE" id="PS01071">
    <property type="entry name" value="GRPE"/>
    <property type="match status" value="1"/>
</dbReference>
<dbReference type="FunFam" id="2.30.22.10:FF:000001">
    <property type="entry name" value="Protein GrpE"/>
    <property type="match status" value="1"/>
</dbReference>
<dbReference type="GO" id="GO:0051082">
    <property type="term" value="F:unfolded protein binding"/>
    <property type="evidence" value="ECO:0007669"/>
    <property type="project" value="TreeGrafter"/>
</dbReference>
<dbReference type="GO" id="GO:0006457">
    <property type="term" value="P:protein folding"/>
    <property type="evidence" value="ECO:0007669"/>
    <property type="project" value="InterPro"/>
</dbReference>
<keyword evidence="5 10" id="KW-0346">Stress response</keyword>
<proteinExistence type="inferred from homology"/>
<evidence type="ECO:0000256" key="13">
    <source>
        <dbReference type="SAM" id="Coils"/>
    </source>
</evidence>
<evidence type="ECO:0000256" key="9">
    <source>
        <dbReference type="ARBA" id="ARBA00076414"/>
    </source>
</evidence>
<dbReference type="SUPFAM" id="SSF58014">
    <property type="entry name" value="Coiled-coil domain of nucleotide exchange factor GrpE"/>
    <property type="match status" value="1"/>
</dbReference>
<evidence type="ECO:0000256" key="5">
    <source>
        <dbReference type="ARBA" id="ARBA00023016"/>
    </source>
</evidence>
<dbReference type="PANTHER" id="PTHR21237:SF23">
    <property type="entry name" value="GRPE PROTEIN HOMOLOG, MITOCHONDRIAL"/>
    <property type="match status" value="1"/>
</dbReference>
<evidence type="ECO:0000256" key="11">
    <source>
        <dbReference type="RuleBase" id="RU000639"/>
    </source>
</evidence>
<feature type="compositionally biased region" description="Low complexity" evidence="14">
    <location>
        <begin position="46"/>
        <end position="57"/>
    </location>
</feature>
<dbReference type="GO" id="GO:0042803">
    <property type="term" value="F:protein homodimerization activity"/>
    <property type="evidence" value="ECO:0007669"/>
    <property type="project" value="InterPro"/>
</dbReference>
<organism evidence="15 16">
    <name type="scientific">Gloeothece verrucosa (strain PCC 7822)</name>
    <name type="common">Cyanothece sp. (strain PCC 7822)</name>
    <dbReference type="NCBI Taxonomy" id="497965"/>
    <lineage>
        <taxon>Bacteria</taxon>
        <taxon>Bacillati</taxon>
        <taxon>Cyanobacteriota</taxon>
        <taxon>Cyanophyceae</taxon>
        <taxon>Oscillatoriophycideae</taxon>
        <taxon>Chroococcales</taxon>
        <taxon>Aphanothecaceae</taxon>
        <taxon>Gloeothece</taxon>
        <taxon>Gloeothece verrucosa</taxon>
    </lineage>
</organism>
<dbReference type="EMBL" id="CP002198">
    <property type="protein sequence ID" value="ADN13791.1"/>
    <property type="molecule type" value="Genomic_DNA"/>
</dbReference>
<evidence type="ECO:0000256" key="2">
    <source>
        <dbReference type="ARBA" id="ARBA00009054"/>
    </source>
</evidence>
<dbReference type="Proteomes" id="UP000008206">
    <property type="component" value="Chromosome"/>
</dbReference>
<dbReference type="InterPro" id="IPR000740">
    <property type="entry name" value="GrpE"/>
</dbReference>
<feature type="compositionally biased region" description="Basic and acidic residues" evidence="14">
    <location>
        <begin position="1"/>
        <end position="13"/>
    </location>
</feature>
<keyword evidence="13" id="KW-0175">Coiled coil</keyword>
<comment type="subcellular location">
    <subcellularLocation>
        <location evidence="1 10">Cytoplasm</location>
    </subcellularLocation>
</comment>
<keyword evidence="4 10" id="KW-0963">Cytoplasm</keyword>
<evidence type="ECO:0000256" key="3">
    <source>
        <dbReference type="ARBA" id="ARBA00011738"/>
    </source>
</evidence>
<dbReference type="HOGENOM" id="CLU_057217_5_1_3"/>
<reference evidence="16" key="1">
    <citation type="journal article" date="2011" name="MBio">
        <title>Novel metabolic attributes of the genus Cyanothece, comprising a group of unicellular nitrogen-fixing Cyanobacteria.</title>
        <authorList>
            <person name="Bandyopadhyay A."/>
            <person name="Elvitigala T."/>
            <person name="Welsh E."/>
            <person name="Stockel J."/>
            <person name="Liberton M."/>
            <person name="Min H."/>
            <person name="Sherman L.A."/>
            <person name="Pakrasi H.B."/>
        </authorList>
    </citation>
    <scope>NUCLEOTIDE SEQUENCE [LARGE SCALE GENOMIC DNA]</scope>
    <source>
        <strain evidence="16">PCC 7822</strain>
    </source>
</reference>
<comment type="function">
    <text evidence="7 10 11">Participates actively in the response to hyperosmotic and heat shock by preventing the aggregation of stress-denatured proteins, in association with DnaK and GrpE. It is the nucleotide exchange factor for DnaK and may function as a thermosensor. Unfolded proteins bind initially to DnaJ; upon interaction with the DnaJ-bound protein, DnaK hydrolyzes its bound ATP, resulting in the formation of a stable complex. GrpE releases ADP from DnaK; ATP binding to DnaK triggers the release of the substrate protein, thus completing the reaction cycle. Several rounds of ATP-dependent interactions between DnaJ, DnaK and GrpE are required for fully efficient folding.</text>
</comment>
<feature type="region of interest" description="Disordered" evidence="14">
    <location>
        <begin position="1"/>
        <end position="64"/>
    </location>
</feature>
<dbReference type="CDD" id="cd00446">
    <property type="entry name" value="GrpE"/>
    <property type="match status" value="1"/>
</dbReference>
<evidence type="ECO:0000256" key="1">
    <source>
        <dbReference type="ARBA" id="ARBA00004496"/>
    </source>
</evidence>
<dbReference type="SUPFAM" id="SSF51064">
    <property type="entry name" value="Head domain of nucleotide exchange factor GrpE"/>
    <property type="match status" value="1"/>
</dbReference>
<dbReference type="NCBIfam" id="NF010741">
    <property type="entry name" value="PRK14143.1"/>
    <property type="match status" value="1"/>
</dbReference>
<evidence type="ECO:0000256" key="7">
    <source>
        <dbReference type="ARBA" id="ARBA00053401"/>
    </source>
</evidence>